<evidence type="ECO:0000259" key="3">
    <source>
        <dbReference type="PROSITE" id="PS51259"/>
    </source>
</evidence>
<gene>
    <name evidence="4" type="ORF">AGOS_ABL016C</name>
</gene>
<dbReference type="PANTHER" id="PTHR47263:SF1">
    <property type="entry name" value="C2 DOMAIN PROTEIN (AFU_ORTHOLOGUE AFUA_7G02350)"/>
    <property type="match status" value="1"/>
</dbReference>
<dbReference type="InterPro" id="IPR035892">
    <property type="entry name" value="C2_domain_sf"/>
</dbReference>
<dbReference type="KEGG" id="ago:AGOS_ABL016C"/>
<dbReference type="FunCoup" id="Q75DN3">
    <property type="interactions" value="93"/>
</dbReference>
<dbReference type="Pfam" id="PF00168">
    <property type="entry name" value="C2"/>
    <property type="match status" value="1"/>
</dbReference>
<dbReference type="PROSITE" id="PS51258">
    <property type="entry name" value="MHD1"/>
    <property type="match status" value="1"/>
</dbReference>
<dbReference type="STRING" id="284811.Q75DN3"/>
<dbReference type="SMART" id="SM00239">
    <property type="entry name" value="C2"/>
    <property type="match status" value="1"/>
</dbReference>
<feature type="domain" description="MHD2" evidence="3">
    <location>
        <begin position="1051"/>
        <end position="1204"/>
    </location>
</feature>
<dbReference type="OMA" id="VLKSPKW"/>
<evidence type="ECO:0000313" key="4">
    <source>
        <dbReference type="EMBL" id="AAS50755.2"/>
    </source>
</evidence>
<evidence type="ECO:0000259" key="1">
    <source>
        <dbReference type="PROSITE" id="PS50004"/>
    </source>
</evidence>
<feature type="domain" description="MHD1" evidence="2">
    <location>
        <begin position="625"/>
        <end position="744"/>
    </location>
</feature>
<protein>
    <submittedName>
        <fullName evidence="4">ABL016Cp</fullName>
    </submittedName>
</protein>
<accession>Q75DN3</accession>
<evidence type="ECO:0000259" key="2">
    <source>
        <dbReference type="PROSITE" id="PS51258"/>
    </source>
</evidence>
<dbReference type="InterPro" id="IPR014770">
    <property type="entry name" value="Munc13_1"/>
</dbReference>
<feature type="domain" description="C2" evidence="1">
    <location>
        <begin position="840"/>
        <end position="966"/>
    </location>
</feature>
<dbReference type="PANTHER" id="PTHR47263">
    <property type="entry name" value="ADENYLATE CYCLASE ACTIVATION PROTEIN GIT1"/>
    <property type="match status" value="1"/>
</dbReference>
<dbReference type="CDD" id="cd04043">
    <property type="entry name" value="C2_Munc13_fungal"/>
    <property type="match status" value="1"/>
</dbReference>
<dbReference type="InterPro" id="IPR014772">
    <property type="entry name" value="Munc13_dom-2"/>
</dbReference>
<dbReference type="Proteomes" id="UP000000591">
    <property type="component" value="Chromosome II"/>
</dbReference>
<evidence type="ECO:0000313" key="5">
    <source>
        <dbReference type="Proteomes" id="UP000000591"/>
    </source>
</evidence>
<dbReference type="InterPro" id="IPR052811">
    <property type="entry name" value="Glucose_resp_signaling"/>
</dbReference>
<dbReference type="Pfam" id="PF25761">
    <property type="entry name" value="TPR_PATROL1"/>
    <property type="match status" value="1"/>
</dbReference>
<dbReference type="EMBL" id="AE016815">
    <property type="protein sequence ID" value="AAS50755.2"/>
    <property type="molecule type" value="Genomic_DNA"/>
</dbReference>
<dbReference type="Gene3D" id="1.10.357.50">
    <property type="match status" value="1"/>
</dbReference>
<dbReference type="RefSeq" id="NP_982931.2">
    <property type="nucleotide sequence ID" value="NM_208284.2"/>
</dbReference>
<dbReference type="PROSITE" id="PS50004">
    <property type="entry name" value="C2"/>
    <property type="match status" value="1"/>
</dbReference>
<proteinExistence type="predicted"/>
<dbReference type="InParanoid" id="Q75DN3"/>
<dbReference type="Gene3D" id="1.20.58.1100">
    <property type="match status" value="1"/>
</dbReference>
<dbReference type="HOGENOM" id="CLU_003023_1_0_1"/>
<dbReference type="OrthoDB" id="2015333at2759"/>
<reference evidence="4 5" key="1">
    <citation type="journal article" date="2004" name="Science">
        <title>The Ashbya gossypii genome as a tool for mapping the ancient Saccharomyces cerevisiae genome.</title>
        <authorList>
            <person name="Dietrich F.S."/>
            <person name="Voegeli S."/>
            <person name="Brachat S."/>
            <person name="Lerch A."/>
            <person name="Gates K."/>
            <person name="Steiner S."/>
            <person name="Mohr C."/>
            <person name="Pohlmann R."/>
            <person name="Luedi P."/>
            <person name="Choi S."/>
            <person name="Wing R.A."/>
            <person name="Flavier A."/>
            <person name="Gaffney T.D."/>
            <person name="Philippsen P."/>
        </authorList>
    </citation>
    <scope>NUCLEOTIDE SEQUENCE [LARGE SCALE GENOMIC DNA]</scope>
    <source>
        <strain evidence="5">ATCC 10895 / CBS 109.51 / FGSC 9923 / NRRL Y-1056</strain>
    </source>
</reference>
<dbReference type="InterPro" id="IPR057984">
    <property type="entry name" value="PATROL1_C"/>
</dbReference>
<dbReference type="eggNOG" id="ENOG502QQWJ">
    <property type="taxonomic scope" value="Eukaryota"/>
</dbReference>
<sequence>MRLREASGGSSRRSDERVKSFLPSVEESYKPDVSKAELYQSLLKVVLLEYINEPRFRRQYQRLNDVETGELFPRERQPVRSRDDRKRATWFWPNGELESTEGNALKKVRPILEGRLSDIAIGKYKIRSDFLRRSLLKLYNDLYLDPNMSNLLENMGRFEELIMLFAKAASGEMMKLDVEDTQKELYQQVSQFIDILIDLLARCEVSTPEFVSKLRSYTDSFKPEDGEGSIRSRSSQGVPAVGGNCIEVTVKPAFTVSEISHSVYIMELFGVDEKQFMADVLHLKDGIKNDYYQYELDAIKHSIKSNGGFTADDFPTKELYEQWKEYELHAIDDLINRLEENKARHNESLSKKAGVKVIPANSRGMLVKLLCILLEREQPSQTSPLSSDAQFLISKCARYWRLDYFSTRVSLFYTAYNLTLLDDGEMLKDDIEHLVQAAQSKGAQVSDTEFNSTNWNAVDRHQWLINLNHTFISCMNVLHLMLSGIYSKPKPKFSPVLNIYYNYVKTDPLMIQYNFPETDFYGKWMKQLKRCLTHTSEDYYASLVKQAKKEPFGMYSIQDIAEGIVQQLKIIQKRYPKPLLDEINITRTCAVVTIQKFLADLPEFINDAEQNALAENTEVLPAVALEAYRAIQELKDIWVQLKPKDLSFNTAVHDPFYKYLERLCADTCVRVHEVIHNSLKEETWEPIDESHHYSSSVLDIFKMMNESVQIFEKLQWENEYEIAKTKTRLLKSFSDGLCQYAAKVLAIIEEDLSQADSALHSDDNSYENLITLQGTAERMKNTWLFNEMRNALMPALAEPPETYEFKQRTCVCLNNLSEMMQKINDLEETVNAEKISDTISKHQVKVEDKKDRSDKAVPQLYTIRIVKAENILSFNSDGSSNSAVTLVDTSVQREIAKTKVVRKTVNPMWDELFELVVPAGEARMISATVWHHSAKINPVSSYKVCGKCSLLLDPTVYRSDGYPQETNLDLDTQGRLILQVSLESERFDAMFCVGRAHRALSRACDRAIGLMVSKFTAFVNFSLSRAALKTVVSSTTASAPGGAGTKTNVVYDAILPLFDYLNSNLAILATELTRSLLHKVMLQAWNTILHSADALLLPNLSCARSRKKVMSSKSMTLWENAMSMAKGDSSDSAAAAATIPGFGSALTPREIDVVFDWLRALCVDFFHNGGEGPPLHDLKNQHYQNLLLVPVFYDKAADELQAEVERLMPFYEQYLDRRNYFDFGRHTASRPALPKGSLARKDSVWAHSSRRKRAQVAAAVRQLEHDPLEVAAVTQDILLRILLLRGRAAYVQDTLSRRAELAKAIATRKLVRAAVQGRGAPLRKPDRT</sequence>
<dbReference type="Gene3D" id="2.60.40.150">
    <property type="entry name" value="C2 domain"/>
    <property type="match status" value="1"/>
</dbReference>
<dbReference type="SUPFAM" id="SSF49562">
    <property type="entry name" value="C2 domain (Calcium/lipid-binding domain, CaLB)"/>
    <property type="match status" value="1"/>
</dbReference>
<dbReference type="InterPro" id="IPR000008">
    <property type="entry name" value="C2_dom"/>
</dbReference>
<dbReference type="GeneID" id="4619023"/>
<name>Q75DN3_EREGS</name>
<keyword evidence="5" id="KW-1185">Reference proteome</keyword>
<reference evidence="5" key="2">
    <citation type="journal article" date="2013" name="G3 (Bethesda)">
        <title>Genomes of Ashbya fungi isolated from insects reveal four mating-type loci, numerous translocations, lack of transposons, and distinct gene duplications.</title>
        <authorList>
            <person name="Dietrich F.S."/>
            <person name="Voegeli S."/>
            <person name="Kuo S."/>
            <person name="Philippsen P."/>
        </authorList>
    </citation>
    <scope>GENOME REANNOTATION</scope>
    <source>
        <strain evidence="5">ATCC 10895 / CBS 109.51 / FGSC 9923 / NRRL Y-1056</strain>
    </source>
</reference>
<organism evidence="4 5">
    <name type="scientific">Eremothecium gossypii (strain ATCC 10895 / CBS 109.51 / FGSC 9923 / NRRL Y-1056)</name>
    <name type="common">Yeast</name>
    <name type="synonym">Ashbya gossypii</name>
    <dbReference type="NCBI Taxonomy" id="284811"/>
    <lineage>
        <taxon>Eukaryota</taxon>
        <taxon>Fungi</taxon>
        <taxon>Dikarya</taxon>
        <taxon>Ascomycota</taxon>
        <taxon>Saccharomycotina</taxon>
        <taxon>Saccharomycetes</taxon>
        <taxon>Saccharomycetales</taxon>
        <taxon>Saccharomycetaceae</taxon>
        <taxon>Eremothecium</taxon>
    </lineage>
</organism>
<dbReference type="PROSITE" id="PS51259">
    <property type="entry name" value="MHD2"/>
    <property type="match status" value="1"/>
</dbReference>